<name>K5VX40_PHACS</name>
<sequence>MGAAFYLMETGFAVIGAFLVCMVGMGSQRYIFYLCFSDHDIMNGSRLYWLEEQCGGGGHIESSEAQLQGFAAGGQIVQKIVRDPLHPTAYNLEKGSRLHITILDPISLARLTGKPPISTPISISTYINAKLPWFDSYQEGVPTADDTSGDHRLADVKSLQVLLSERRD</sequence>
<dbReference type="HOGENOM" id="CLU_1587083_0_0_1"/>
<dbReference type="RefSeq" id="XP_007399991.1">
    <property type="nucleotide sequence ID" value="XM_007399929.1"/>
</dbReference>
<dbReference type="GeneID" id="18919721"/>
<feature type="transmembrane region" description="Helical" evidence="1">
    <location>
        <begin position="12"/>
        <end position="36"/>
    </location>
</feature>
<dbReference type="InParanoid" id="K5VX40"/>
<keyword evidence="1" id="KW-0472">Membrane</keyword>
<organism evidence="2 3">
    <name type="scientific">Phanerochaete carnosa (strain HHB-10118-sp)</name>
    <name type="common">White-rot fungus</name>
    <name type="synonym">Peniophora carnosa</name>
    <dbReference type="NCBI Taxonomy" id="650164"/>
    <lineage>
        <taxon>Eukaryota</taxon>
        <taxon>Fungi</taxon>
        <taxon>Dikarya</taxon>
        <taxon>Basidiomycota</taxon>
        <taxon>Agaricomycotina</taxon>
        <taxon>Agaricomycetes</taxon>
        <taxon>Polyporales</taxon>
        <taxon>Phanerochaetaceae</taxon>
        <taxon>Phanerochaete</taxon>
    </lineage>
</organism>
<evidence type="ECO:0000313" key="2">
    <source>
        <dbReference type="EMBL" id="EKM51174.1"/>
    </source>
</evidence>
<gene>
    <name evidence="2" type="ORF">PHACADRAFT_32185</name>
</gene>
<keyword evidence="3" id="KW-1185">Reference proteome</keyword>
<evidence type="ECO:0000256" key="1">
    <source>
        <dbReference type="SAM" id="Phobius"/>
    </source>
</evidence>
<keyword evidence="1" id="KW-1133">Transmembrane helix</keyword>
<keyword evidence="1" id="KW-0812">Transmembrane</keyword>
<dbReference type="KEGG" id="pco:PHACADRAFT_32185"/>
<dbReference type="AlphaFoldDB" id="K5VX40"/>
<proteinExistence type="predicted"/>
<evidence type="ECO:0000313" key="3">
    <source>
        <dbReference type="Proteomes" id="UP000008370"/>
    </source>
</evidence>
<reference evidence="2 3" key="1">
    <citation type="journal article" date="2012" name="BMC Genomics">
        <title>Comparative genomics of the white-rot fungi, Phanerochaete carnosa and P. chrysosporium, to elucidate the genetic basis of the distinct wood types they colonize.</title>
        <authorList>
            <person name="Suzuki H."/>
            <person name="MacDonald J."/>
            <person name="Syed K."/>
            <person name="Salamov A."/>
            <person name="Hori C."/>
            <person name="Aerts A."/>
            <person name="Henrissat B."/>
            <person name="Wiebenga A."/>
            <person name="vanKuyk P.A."/>
            <person name="Barry K."/>
            <person name="Lindquist E."/>
            <person name="LaButti K."/>
            <person name="Lapidus A."/>
            <person name="Lucas S."/>
            <person name="Coutinho P."/>
            <person name="Gong Y."/>
            <person name="Samejima M."/>
            <person name="Mahadevan R."/>
            <person name="Abou-Zaid M."/>
            <person name="de Vries R.P."/>
            <person name="Igarashi K."/>
            <person name="Yadav J.S."/>
            <person name="Grigoriev I.V."/>
            <person name="Master E.R."/>
        </authorList>
    </citation>
    <scope>NUCLEOTIDE SEQUENCE [LARGE SCALE GENOMIC DNA]</scope>
    <source>
        <strain evidence="2 3">HHB-10118-sp</strain>
    </source>
</reference>
<dbReference type="OrthoDB" id="428577at2759"/>
<protein>
    <submittedName>
        <fullName evidence="2">Uncharacterized protein</fullName>
    </submittedName>
</protein>
<dbReference type="STRING" id="650164.K5VX40"/>
<dbReference type="EMBL" id="JH930477">
    <property type="protein sequence ID" value="EKM51174.1"/>
    <property type="molecule type" value="Genomic_DNA"/>
</dbReference>
<accession>K5VX40</accession>
<dbReference type="Proteomes" id="UP000008370">
    <property type="component" value="Unassembled WGS sequence"/>
</dbReference>